<dbReference type="AlphaFoldDB" id="A0A849SR82"/>
<evidence type="ECO:0000256" key="1">
    <source>
        <dbReference type="SAM" id="MobiDB-lite"/>
    </source>
</evidence>
<feature type="chain" id="PRO_5032290550" evidence="2">
    <location>
        <begin position="33"/>
        <end position="640"/>
    </location>
</feature>
<accession>A0A849SR82</accession>
<name>A0A849SR82_UNCEI</name>
<evidence type="ECO:0000313" key="4">
    <source>
        <dbReference type="Proteomes" id="UP000580839"/>
    </source>
</evidence>
<keyword evidence="2" id="KW-0732">Signal</keyword>
<dbReference type="Proteomes" id="UP000580839">
    <property type="component" value="Unassembled WGS sequence"/>
</dbReference>
<feature type="signal peptide" evidence="2">
    <location>
        <begin position="1"/>
        <end position="32"/>
    </location>
</feature>
<organism evidence="3 4">
    <name type="scientific">Eiseniibacteriota bacterium</name>
    <dbReference type="NCBI Taxonomy" id="2212470"/>
    <lineage>
        <taxon>Bacteria</taxon>
        <taxon>Candidatus Eiseniibacteriota</taxon>
    </lineage>
</organism>
<proteinExistence type="predicted"/>
<evidence type="ECO:0000313" key="3">
    <source>
        <dbReference type="EMBL" id="NOT33910.1"/>
    </source>
</evidence>
<comment type="caution">
    <text evidence="3">The sequence shown here is derived from an EMBL/GenBank/DDBJ whole genome shotgun (WGS) entry which is preliminary data.</text>
</comment>
<feature type="region of interest" description="Disordered" evidence="1">
    <location>
        <begin position="315"/>
        <end position="338"/>
    </location>
</feature>
<reference evidence="3 4" key="1">
    <citation type="submission" date="2020-04" db="EMBL/GenBank/DDBJ databases">
        <title>Metagenomic profiling of ammonia- and methane-oxidizing microorganisms in a Dutch drinking water treatment plant.</title>
        <authorList>
            <person name="Poghosyan L."/>
            <person name="Leucker S."/>
        </authorList>
    </citation>
    <scope>NUCLEOTIDE SEQUENCE [LARGE SCALE GENOMIC DNA]</scope>
    <source>
        <strain evidence="3">S-RSF-IL-03</strain>
    </source>
</reference>
<protein>
    <submittedName>
        <fullName evidence="3">Uncharacterized protein</fullName>
    </submittedName>
</protein>
<sequence>MRIGFVRDAARRVAVAVAIVTLAACAARPARAVVLDDENRLTITLKDRTAVTLLGVASGSPGVKTTEYYYLPANLHLATRPDSTPEFLFIKFTTEKKVDAGGLNGGLVHFLMEWGLTPAQEEDLRARLKSVNDKAVVLGAVPMETQGETGSFQIISGTLTDSKMAGTLAMSGSCPLVPGGRAAAAGRLTAEGAQLLATSLEKSRSISDVSIGLNFSYTVLAPAVRATMTVDWSKLEKQGETLSSDYTRTRTGTKCGFWSCSGIYAYSYEEAKDQFSFLEEKQVVQVHIEETVADERAAKVREAFLQLFLSAMAEPAPPPPPASDEAKATSHEAKQGSAYKFRQTSLKTAMQQKSRTFRLTAAVALRKPHTLVGNLGEWYDGVRDNPKCVSAVNLNDPFFQHRDIHFILDLDAKAMFEQEANYVTVNVRKKRSAGNAFEDRVTIDEKYVKEKGIDATVTYARGEDSNPDAYEYQTQWSFRGGRVWPPTPAWEKGSWEGVTLAAPIAPRTIEVEGDLEAMKARGITRVTVQIHYPKLGAELEENISVSPARNEPLVSKKLFMDRDARGYVYRLILDHKTEGKLALPWSAKAGDDYIYAVIPEGVLERPEMKEMAKSAAMQVATSAKDKVLARFDELIGGITK</sequence>
<dbReference type="PROSITE" id="PS51257">
    <property type="entry name" value="PROKAR_LIPOPROTEIN"/>
    <property type="match status" value="1"/>
</dbReference>
<feature type="compositionally biased region" description="Basic and acidic residues" evidence="1">
    <location>
        <begin position="324"/>
        <end position="334"/>
    </location>
</feature>
<dbReference type="EMBL" id="JABFRW010000078">
    <property type="protein sequence ID" value="NOT33910.1"/>
    <property type="molecule type" value="Genomic_DNA"/>
</dbReference>
<gene>
    <name evidence="3" type="ORF">HOP12_07045</name>
</gene>
<evidence type="ECO:0000256" key="2">
    <source>
        <dbReference type="SAM" id="SignalP"/>
    </source>
</evidence>